<comment type="subcellular location">
    <subcellularLocation>
        <location evidence="1">Cytoplasm</location>
    </subcellularLocation>
</comment>
<evidence type="ECO:0000256" key="1">
    <source>
        <dbReference type="ARBA" id="ARBA00004496"/>
    </source>
</evidence>
<dbReference type="InterPro" id="IPR008238">
    <property type="entry name" value="Chorismate_mutase_AroQ_euk"/>
</dbReference>
<comment type="pathway">
    <text evidence="2">Metabolic intermediate biosynthesis; prephenate biosynthesis; prephenate from chorismate: step 1/1.</text>
</comment>
<accession>A0ABD3SEN4</accession>
<keyword evidence="6" id="KW-0057">Aromatic amino acid biosynthesis</keyword>
<dbReference type="GO" id="GO:0005737">
    <property type="term" value="C:cytoplasm"/>
    <property type="evidence" value="ECO:0007669"/>
    <property type="project" value="UniProtKB-SubCell"/>
</dbReference>
<feature type="chain" id="PRO_5044803247" description="chorismate mutase" evidence="8">
    <location>
        <begin position="31"/>
        <end position="397"/>
    </location>
</feature>
<dbReference type="SUPFAM" id="SSF48600">
    <property type="entry name" value="Chorismate mutase II"/>
    <property type="match status" value="1"/>
</dbReference>
<organism evidence="10 11">
    <name type="scientific">Cyclostephanos tholiformis</name>
    <dbReference type="NCBI Taxonomy" id="382380"/>
    <lineage>
        <taxon>Eukaryota</taxon>
        <taxon>Sar</taxon>
        <taxon>Stramenopiles</taxon>
        <taxon>Ochrophyta</taxon>
        <taxon>Bacillariophyta</taxon>
        <taxon>Coscinodiscophyceae</taxon>
        <taxon>Thalassiosirophycidae</taxon>
        <taxon>Stephanodiscales</taxon>
        <taxon>Stephanodiscaceae</taxon>
        <taxon>Cyclostephanos</taxon>
    </lineage>
</organism>
<reference evidence="10 11" key="1">
    <citation type="submission" date="2024-10" db="EMBL/GenBank/DDBJ databases">
        <title>Updated reference genomes for cyclostephanoid diatoms.</title>
        <authorList>
            <person name="Roberts W.R."/>
            <person name="Alverson A.J."/>
        </authorList>
    </citation>
    <scope>NUCLEOTIDE SEQUENCE [LARGE SCALE GENOMIC DNA]</scope>
    <source>
        <strain evidence="10 11">AJA228-03</strain>
    </source>
</reference>
<comment type="caution">
    <text evidence="10">The sequence shown here is derived from an EMBL/GenBank/DDBJ whole genome shotgun (WGS) entry which is preliminary data.</text>
</comment>
<evidence type="ECO:0000256" key="5">
    <source>
        <dbReference type="ARBA" id="ARBA00022605"/>
    </source>
</evidence>
<evidence type="ECO:0000313" key="11">
    <source>
        <dbReference type="Proteomes" id="UP001530377"/>
    </source>
</evidence>
<name>A0ABD3SEN4_9STRA</name>
<keyword evidence="4" id="KW-0963">Cytoplasm</keyword>
<dbReference type="InterPro" id="IPR002701">
    <property type="entry name" value="CM_II_prokaryot"/>
</dbReference>
<gene>
    <name evidence="10" type="ORF">ACHAXA_008149</name>
</gene>
<dbReference type="EC" id="5.4.99.5" evidence="3"/>
<proteinExistence type="predicted"/>
<sequence>MTRNPSTATSLPRSIMLTSLLFFTAQCSDAYAPPPVAPCHRHRWSSSLSSAAAPSATTKPAAESYAASGDENITTRDILSLDYIRSTLIRQEETIIFALIERAQFRRNDIVYKVGGVPGLGVPPGSSTDADGQEEEELSFLDFMFIGTEALHSIVRRYESPEEHAFFPSRLPKRSNSLSELDYPNLLSNDNAINKLNWNKILYDKYLSVIVPAIADKGDDEQHGSTVLADIAALQALSKRIHFGKFVAESKYRSNPEGFQKLVDKGDADGVMALLTNEEVEKQVLTRARLKASTYGREPLMSSLPKVERGDGDQSTAVIAAAAAAAVVAAVEAMQTGGSAMKGKVDPSIIESIYRQLIIPMTKDVEVAYLFLRCGRDPPADFASDRMSVDVTYLSPL</sequence>
<dbReference type="PROSITE" id="PS51169">
    <property type="entry name" value="CHORISMATE_MUT_3"/>
    <property type="match status" value="1"/>
</dbReference>
<feature type="signal peptide" evidence="8">
    <location>
        <begin position="1"/>
        <end position="30"/>
    </location>
</feature>
<dbReference type="GO" id="GO:0004106">
    <property type="term" value="F:chorismate mutase activity"/>
    <property type="evidence" value="ECO:0007669"/>
    <property type="project" value="UniProtKB-EC"/>
</dbReference>
<dbReference type="Pfam" id="PF01817">
    <property type="entry name" value="CM_2"/>
    <property type="match status" value="1"/>
</dbReference>
<dbReference type="Proteomes" id="UP001530377">
    <property type="component" value="Unassembled WGS sequence"/>
</dbReference>
<evidence type="ECO:0000256" key="2">
    <source>
        <dbReference type="ARBA" id="ARBA00004817"/>
    </source>
</evidence>
<keyword evidence="7" id="KW-0413">Isomerase</keyword>
<dbReference type="Gene3D" id="1.10.590.10">
    <property type="entry name" value="Chorismate mutase, AroQ class superfamily, eukaryotic"/>
    <property type="match status" value="1"/>
</dbReference>
<dbReference type="AlphaFoldDB" id="A0ABD3SEN4"/>
<dbReference type="PANTHER" id="PTHR21145">
    <property type="entry name" value="CHORISMATE MUTASE"/>
    <property type="match status" value="1"/>
</dbReference>
<feature type="domain" description="Chorismate mutase" evidence="9">
    <location>
        <begin position="230"/>
        <end position="366"/>
    </location>
</feature>
<evidence type="ECO:0000256" key="3">
    <source>
        <dbReference type="ARBA" id="ARBA00012404"/>
    </source>
</evidence>
<dbReference type="PANTHER" id="PTHR21145:SF12">
    <property type="entry name" value="CHORISMATE MUTASE"/>
    <property type="match status" value="1"/>
</dbReference>
<evidence type="ECO:0000256" key="6">
    <source>
        <dbReference type="ARBA" id="ARBA00023141"/>
    </source>
</evidence>
<evidence type="ECO:0000256" key="4">
    <source>
        <dbReference type="ARBA" id="ARBA00022490"/>
    </source>
</evidence>
<dbReference type="GO" id="GO:0019752">
    <property type="term" value="P:carboxylic acid metabolic process"/>
    <property type="evidence" value="ECO:0007669"/>
    <property type="project" value="UniProtKB-ARBA"/>
</dbReference>
<dbReference type="NCBIfam" id="TIGR01802">
    <property type="entry name" value="CM_pl-yst"/>
    <property type="match status" value="1"/>
</dbReference>
<keyword evidence="11" id="KW-1185">Reference proteome</keyword>
<evidence type="ECO:0000259" key="9">
    <source>
        <dbReference type="Pfam" id="PF01817"/>
    </source>
</evidence>
<evidence type="ECO:0000313" key="10">
    <source>
        <dbReference type="EMBL" id="KAL3823009.1"/>
    </source>
</evidence>
<dbReference type="InterPro" id="IPR036263">
    <property type="entry name" value="Chorismate_II_sf"/>
</dbReference>
<protein>
    <recommendedName>
        <fullName evidence="3">chorismate mutase</fullName>
        <ecNumber evidence="3">5.4.99.5</ecNumber>
    </recommendedName>
</protein>
<keyword evidence="5" id="KW-0028">Amino-acid biosynthesis</keyword>
<evidence type="ECO:0000256" key="8">
    <source>
        <dbReference type="SAM" id="SignalP"/>
    </source>
</evidence>
<dbReference type="EMBL" id="JALLPB020000049">
    <property type="protein sequence ID" value="KAL3823009.1"/>
    <property type="molecule type" value="Genomic_DNA"/>
</dbReference>
<dbReference type="InterPro" id="IPR037039">
    <property type="entry name" value="CM_AroQ_sf_eucaryotic"/>
</dbReference>
<keyword evidence="8" id="KW-0732">Signal</keyword>
<evidence type="ECO:0000256" key="7">
    <source>
        <dbReference type="ARBA" id="ARBA00023235"/>
    </source>
</evidence>